<protein>
    <submittedName>
        <fullName evidence="1">Uncharacterized protein</fullName>
    </submittedName>
</protein>
<proteinExistence type="predicted"/>
<reference evidence="2" key="1">
    <citation type="submission" date="2017-11" db="EMBL/GenBank/DDBJ databases">
        <authorList>
            <person name="Watanabe M."/>
            <person name="Kojima H."/>
        </authorList>
    </citation>
    <scope>NUCLEOTIDE SEQUENCE [LARGE SCALE GENOMIC DNA]</scope>
    <source>
        <strain evidence="2">Tokyo 01</strain>
    </source>
</reference>
<gene>
    <name evidence="1" type="ORF">DENIS_2692</name>
</gene>
<comment type="caution">
    <text evidence="1">The sequence shown here is derived from an EMBL/GenBank/DDBJ whole genome shotgun (WGS) entry which is preliminary data.</text>
</comment>
<dbReference type="Proteomes" id="UP000288096">
    <property type="component" value="Unassembled WGS sequence"/>
</dbReference>
<keyword evidence="2" id="KW-1185">Reference proteome</keyword>
<evidence type="ECO:0000313" key="1">
    <source>
        <dbReference type="EMBL" id="GBC61730.1"/>
    </source>
</evidence>
<dbReference type="AlphaFoldDB" id="A0A401FXN4"/>
<sequence>MRSAGLCVFTQSRENKSKKISDLRRPAINHRANSGIGLKPAGFYWMLSALKRRFGFQPGDSFPGVTRRTFRDFPANVFRPIAAVSPGDKSPG</sequence>
<organism evidence="1 2">
    <name type="scientific">Desulfonema ishimotonii</name>
    <dbReference type="NCBI Taxonomy" id="45657"/>
    <lineage>
        <taxon>Bacteria</taxon>
        <taxon>Pseudomonadati</taxon>
        <taxon>Thermodesulfobacteriota</taxon>
        <taxon>Desulfobacteria</taxon>
        <taxon>Desulfobacterales</taxon>
        <taxon>Desulfococcaceae</taxon>
        <taxon>Desulfonema</taxon>
    </lineage>
</organism>
<evidence type="ECO:0000313" key="2">
    <source>
        <dbReference type="Proteomes" id="UP000288096"/>
    </source>
</evidence>
<dbReference type="EMBL" id="BEXT01000001">
    <property type="protein sequence ID" value="GBC61730.1"/>
    <property type="molecule type" value="Genomic_DNA"/>
</dbReference>
<reference evidence="2" key="2">
    <citation type="submission" date="2019-01" db="EMBL/GenBank/DDBJ databases">
        <title>Genome sequence of Desulfonema ishimotonii strain Tokyo 01.</title>
        <authorList>
            <person name="Fukui M."/>
        </authorList>
    </citation>
    <scope>NUCLEOTIDE SEQUENCE [LARGE SCALE GENOMIC DNA]</scope>
    <source>
        <strain evidence="2">Tokyo 01</strain>
    </source>
</reference>
<accession>A0A401FXN4</accession>
<name>A0A401FXN4_9BACT</name>